<dbReference type="EMBL" id="MTCY01000006">
    <property type="protein sequence ID" value="OWP79168.1"/>
    <property type="molecule type" value="Genomic_DNA"/>
</dbReference>
<dbReference type="SUPFAM" id="SSF46785">
    <property type="entry name" value="Winged helix' DNA-binding domain"/>
    <property type="match status" value="1"/>
</dbReference>
<comment type="caution">
    <text evidence="2">The sequence shown here is derived from an EMBL/GenBank/DDBJ whole genome shotgun (WGS) entry which is preliminary data.</text>
</comment>
<accession>A0A246GCX2</accession>
<feature type="domain" description="HTH marR-type" evidence="1">
    <location>
        <begin position="16"/>
        <end position="150"/>
    </location>
</feature>
<organism evidence="2 3">
    <name type="scientific">Flavobacterium columnare</name>
    <dbReference type="NCBI Taxonomy" id="996"/>
    <lineage>
        <taxon>Bacteria</taxon>
        <taxon>Pseudomonadati</taxon>
        <taxon>Bacteroidota</taxon>
        <taxon>Flavobacteriia</taxon>
        <taxon>Flavobacteriales</taxon>
        <taxon>Flavobacteriaceae</taxon>
        <taxon>Flavobacterium</taxon>
    </lineage>
</organism>
<dbReference type="PANTHER" id="PTHR33164:SF89">
    <property type="entry name" value="MARR FAMILY REGULATORY PROTEIN"/>
    <property type="match status" value="1"/>
</dbReference>
<reference evidence="2 3" key="1">
    <citation type="journal article" date="2017" name="Infect. Genet. Evol.">
        <title>Comparative genome analysis of fish pathogen Flavobacterium columnare reveals extensive sequence diversity within the species.</title>
        <authorList>
            <person name="Kayansamruaj P."/>
            <person name="Dong H.T."/>
            <person name="Hirono I."/>
            <person name="Kondo H."/>
            <person name="Senapin S."/>
            <person name="Rodkhum C."/>
        </authorList>
    </citation>
    <scope>NUCLEOTIDE SEQUENCE [LARGE SCALE GENOMIC DNA]</scope>
    <source>
        <strain evidence="2 3">1214</strain>
    </source>
</reference>
<dbReference type="InterPro" id="IPR036388">
    <property type="entry name" value="WH-like_DNA-bd_sf"/>
</dbReference>
<dbReference type="InterPro" id="IPR036390">
    <property type="entry name" value="WH_DNA-bd_sf"/>
</dbReference>
<dbReference type="PANTHER" id="PTHR33164">
    <property type="entry name" value="TRANSCRIPTIONAL REGULATOR, MARR FAMILY"/>
    <property type="match status" value="1"/>
</dbReference>
<evidence type="ECO:0000313" key="3">
    <source>
        <dbReference type="Proteomes" id="UP000198034"/>
    </source>
</evidence>
<proteinExistence type="predicted"/>
<name>A0A246GCX2_9FLAO</name>
<dbReference type="GO" id="GO:0003700">
    <property type="term" value="F:DNA-binding transcription factor activity"/>
    <property type="evidence" value="ECO:0007669"/>
    <property type="project" value="InterPro"/>
</dbReference>
<evidence type="ECO:0000259" key="1">
    <source>
        <dbReference type="PROSITE" id="PS50995"/>
    </source>
</evidence>
<dbReference type="SMART" id="SM00347">
    <property type="entry name" value="HTH_MARR"/>
    <property type="match status" value="1"/>
</dbReference>
<dbReference type="AlphaFoldDB" id="A0A246GCX2"/>
<dbReference type="Proteomes" id="UP000198034">
    <property type="component" value="Unassembled WGS sequence"/>
</dbReference>
<dbReference type="GO" id="GO:0006950">
    <property type="term" value="P:response to stress"/>
    <property type="evidence" value="ECO:0007669"/>
    <property type="project" value="TreeGrafter"/>
</dbReference>
<dbReference type="Gene3D" id="1.10.10.10">
    <property type="entry name" value="Winged helix-like DNA-binding domain superfamily/Winged helix DNA-binding domain"/>
    <property type="match status" value="1"/>
</dbReference>
<dbReference type="InterPro" id="IPR000835">
    <property type="entry name" value="HTH_MarR-typ"/>
</dbReference>
<gene>
    <name evidence="2" type="ORF">BWK62_03370</name>
</gene>
<dbReference type="OrthoDB" id="9786071at2"/>
<dbReference type="PROSITE" id="PS50995">
    <property type="entry name" value="HTH_MARR_2"/>
    <property type="match status" value="1"/>
</dbReference>
<dbReference type="InterPro" id="IPR039422">
    <property type="entry name" value="MarR/SlyA-like"/>
</dbReference>
<evidence type="ECO:0000313" key="2">
    <source>
        <dbReference type="EMBL" id="OWP79168.1"/>
    </source>
</evidence>
<sequence length="203" mass="23682">MKYSVFNLNDQNQKIESRIIVALERISQAFRVLLWKESKENSLSPIQIQILIFICFHSKEKCKITYLAEEFNMTKSTISDSVKILITKGLIEKKSNLVDTRSFWLVLTEEGYKIALKASFFASFIQNSMEDLLEEQKEILLSSLLKLIYNLNKANIISIQRMCFTCSFYTINNKSHYCTLMNLKIIDSEVRIDCLDHKLAKWA</sequence>
<protein>
    <submittedName>
        <fullName evidence="2">MarR family transcriptional regulator</fullName>
    </submittedName>
</protein>
<dbReference type="Pfam" id="PF12802">
    <property type="entry name" value="MarR_2"/>
    <property type="match status" value="1"/>
</dbReference>